<accession>A0A3S3QML4</accession>
<dbReference type="Gene3D" id="3.40.50.300">
    <property type="entry name" value="P-loop containing nucleotide triphosphate hydrolases"/>
    <property type="match status" value="1"/>
</dbReference>
<keyword evidence="2" id="KW-1185">Reference proteome</keyword>
<dbReference type="OrthoDB" id="796468at2"/>
<dbReference type="Proteomes" id="UP000287527">
    <property type="component" value="Unassembled WGS sequence"/>
</dbReference>
<protein>
    <recommendedName>
        <fullName evidence="3">AAA+ ATPase domain-containing protein</fullName>
    </recommendedName>
</protein>
<name>A0A3S3QML4_9FLAO</name>
<dbReference type="AlphaFoldDB" id="A0A3S3QML4"/>
<dbReference type="InterPro" id="IPR027417">
    <property type="entry name" value="P-loop_NTPase"/>
</dbReference>
<evidence type="ECO:0008006" key="3">
    <source>
        <dbReference type="Google" id="ProtNLM"/>
    </source>
</evidence>
<evidence type="ECO:0000313" key="1">
    <source>
        <dbReference type="EMBL" id="RWX03395.1"/>
    </source>
</evidence>
<dbReference type="RefSeq" id="WP_128387951.1">
    <property type="nucleotide sequence ID" value="NZ_SBII01000001.1"/>
</dbReference>
<dbReference type="SUPFAM" id="SSF52540">
    <property type="entry name" value="P-loop containing nucleoside triphosphate hydrolases"/>
    <property type="match status" value="1"/>
</dbReference>
<dbReference type="EMBL" id="SBII01000001">
    <property type="protein sequence ID" value="RWX03395.1"/>
    <property type="molecule type" value="Genomic_DNA"/>
</dbReference>
<organism evidence="1 2">
    <name type="scientific">Flavobacterium cerinum</name>
    <dbReference type="NCBI Taxonomy" id="2502784"/>
    <lineage>
        <taxon>Bacteria</taxon>
        <taxon>Pseudomonadati</taxon>
        <taxon>Bacteroidota</taxon>
        <taxon>Flavobacteriia</taxon>
        <taxon>Flavobacteriales</taxon>
        <taxon>Flavobacteriaceae</taxon>
        <taxon>Flavobacterium</taxon>
    </lineage>
</organism>
<proteinExistence type="predicted"/>
<reference evidence="1 2" key="1">
    <citation type="submission" date="2019-01" db="EMBL/GenBank/DDBJ databases">
        <title>Flavobacterium sp. nov.,isolated from freshwater.</title>
        <authorList>
            <person name="Zhang R."/>
            <person name="Du Z.-J."/>
        </authorList>
    </citation>
    <scope>NUCLEOTIDE SEQUENCE [LARGE SCALE GENOMIC DNA]</scope>
    <source>
        <strain evidence="1 2">1E403</strain>
    </source>
</reference>
<evidence type="ECO:0000313" key="2">
    <source>
        <dbReference type="Proteomes" id="UP000287527"/>
    </source>
</evidence>
<sequence length="205" mass="23362">MSRALTVKNLYQKKFETFEFDGPWKEVFGNPSRSGIWLIYGKEKNGKTWGTLLLADYLSKFERVLYVSAEEGADMEFQRACQRAKIDKSSNMLIIEYEPIESLYKRLKTRKAPKIVVLDNLTMYNDELKASGIKKLKQDFPDTLFICVAHEERNKPYTAAATMASKLAKVIIRVQGLCLIVGGRVPGGNLNIDEEKAQLYHGTKK</sequence>
<gene>
    <name evidence="1" type="ORF">EPI11_00250</name>
</gene>
<comment type="caution">
    <text evidence="1">The sequence shown here is derived from an EMBL/GenBank/DDBJ whole genome shotgun (WGS) entry which is preliminary data.</text>
</comment>